<evidence type="ECO:0000313" key="3">
    <source>
        <dbReference type="Proteomes" id="UP001552299"/>
    </source>
</evidence>
<reference evidence="2 3" key="1">
    <citation type="journal article" date="2024" name="Plant Biotechnol. J.">
        <title>Dendrobium thyrsiflorum genome and its molecular insights into genes involved in important horticultural traits.</title>
        <authorList>
            <person name="Chen B."/>
            <person name="Wang J.Y."/>
            <person name="Zheng P.J."/>
            <person name="Li K.L."/>
            <person name="Liang Y.M."/>
            <person name="Chen X.F."/>
            <person name="Zhang C."/>
            <person name="Zhao X."/>
            <person name="He X."/>
            <person name="Zhang G.Q."/>
            <person name="Liu Z.J."/>
            <person name="Xu Q."/>
        </authorList>
    </citation>
    <scope>NUCLEOTIDE SEQUENCE [LARGE SCALE GENOMIC DNA]</scope>
    <source>
        <strain evidence="2">GZMU011</strain>
    </source>
</reference>
<feature type="compositionally biased region" description="Pro residues" evidence="1">
    <location>
        <begin position="123"/>
        <end position="135"/>
    </location>
</feature>
<feature type="region of interest" description="Disordered" evidence="1">
    <location>
        <begin position="1"/>
        <end position="44"/>
    </location>
</feature>
<proteinExistence type="predicted"/>
<accession>A0ABD0V669</accession>
<dbReference type="AlphaFoldDB" id="A0ABD0V669"/>
<organism evidence="2 3">
    <name type="scientific">Dendrobium thyrsiflorum</name>
    <name type="common">Pinecone-like raceme dendrobium</name>
    <name type="synonym">Orchid</name>
    <dbReference type="NCBI Taxonomy" id="117978"/>
    <lineage>
        <taxon>Eukaryota</taxon>
        <taxon>Viridiplantae</taxon>
        <taxon>Streptophyta</taxon>
        <taxon>Embryophyta</taxon>
        <taxon>Tracheophyta</taxon>
        <taxon>Spermatophyta</taxon>
        <taxon>Magnoliopsida</taxon>
        <taxon>Liliopsida</taxon>
        <taxon>Asparagales</taxon>
        <taxon>Orchidaceae</taxon>
        <taxon>Epidendroideae</taxon>
        <taxon>Malaxideae</taxon>
        <taxon>Dendrobiinae</taxon>
        <taxon>Dendrobium</taxon>
    </lineage>
</organism>
<keyword evidence="3" id="KW-1185">Reference proteome</keyword>
<evidence type="ECO:0000313" key="2">
    <source>
        <dbReference type="EMBL" id="KAL0920255.1"/>
    </source>
</evidence>
<name>A0ABD0V669_DENTH</name>
<gene>
    <name evidence="2" type="ORF">M5K25_009376</name>
</gene>
<comment type="caution">
    <text evidence="2">The sequence shown here is derived from an EMBL/GenBank/DDBJ whole genome shotgun (WGS) entry which is preliminary data.</text>
</comment>
<dbReference type="Proteomes" id="UP001552299">
    <property type="component" value="Unassembled WGS sequence"/>
</dbReference>
<protein>
    <submittedName>
        <fullName evidence="2">Uncharacterized protein</fullName>
    </submittedName>
</protein>
<sequence length="289" mass="31236">MSKLDLMTERDEGQSSQPIRISEDPENVAPVGGSVPSIDPTPVGMDDRNAMSGNMMQLQMMNMMMQMMEKMQSMVGSAAPGVPPVVTPVTPTTPGSSINVETGKKNLRLLQIFASKLFSSPSRIPPPSPLPPAPLLPLSKAHGPHLPSSLANGRDPSPSPIPEPLPLLLLPLPKPPPLLPVLPHHHDGLCMGDPASDHGFLYDEQGRVDILNSPFFDVSFGNDRTADEYVDRVIYQLTLALEDRLPRGPWYIVSNPLTSPNPTSSPATYTLRVTCFLVALLSALAIFSR</sequence>
<dbReference type="EMBL" id="JANQDX010000008">
    <property type="protein sequence ID" value="KAL0920255.1"/>
    <property type="molecule type" value="Genomic_DNA"/>
</dbReference>
<feature type="compositionally biased region" description="Basic and acidic residues" evidence="1">
    <location>
        <begin position="1"/>
        <end position="13"/>
    </location>
</feature>
<evidence type="ECO:0000256" key="1">
    <source>
        <dbReference type="SAM" id="MobiDB-lite"/>
    </source>
</evidence>
<feature type="region of interest" description="Disordered" evidence="1">
    <location>
        <begin position="121"/>
        <end position="162"/>
    </location>
</feature>